<evidence type="ECO:0000256" key="2">
    <source>
        <dbReference type="ARBA" id="ARBA00022801"/>
    </source>
</evidence>
<keyword evidence="4" id="KW-0067">ATP-binding</keyword>
<dbReference type="Pfam" id="PF00270">
    <property type="entry name" value="DEAD"/>
    <property type="match status" value="1"/>
</dbReference>
<dbReference type="Gene3D" id="2.170.270.10">
    <property type="entry name" value="SET domain"/>
    <property type="match status" value="1"/>
</dbReference>
<dbReference type="InterPro" id="IPR027417">
    <property type="entry name" value="P-loop_NTPase"/>
</dbReference>
<dbReference type="SUPFAM" id="SSF52540">
    <property type="entry name" value="P-loop containing nucleoside triphosphate hydrolases"/>
    <property type="match status" value="1"/>
</dbReference>
<dbReference type="InterPro" id="IPR001214">
    <property type="entry name" value="SET_dom"/>
</dbReference>
<keyword evidence="9" id="KW-1185">Reference proteome</keyword>
<feature type="domain" description="Helicase ATP-binding" evidence="7">
    <location>
        <begin position="36"/>
        <end position="215"/>
    </location>
</feature>
<evidence type="ECO:0000313" key="8">
    <source>
        <dbReference type="EMBL" id="ELR15312.1"/>
    </source>
</evidence>
<dbReference type="PANTHER" id="PTHR47959">
    <property type="entry name" value="ATP-DEPENDENT RNA HELICASE RHLE-RELATED"/>
    <property type="match status" value="1"/>
</dbReference>
<dbReference type="InterPro" id="IPR050079">
    <property type="entry name" value="DEAD_box_RNA_helicase"/>
</dbReference>
<sequence>MEWQTDVSTFRVSPSTAQLLADRGFKYLRPIQARTFDHIYDGRDVVARARTGSGKTLALVLPIAQRLLLYCSDPITISTTRSQAGPKVVCLSPTRELASEIAREFALVAPGLRVVCVTGGDPLEEADHVSAADVVVGTPRRARMIVDNGQQLAEVRVVAVDEADQMLDLGLGDELDRILAALPEAGQRQTLFFTATLPSGLRDLARKHMRSSELVTVDLVIEEESRGPNVEARPSGLHGRGLFAARHLPALTKVATYGGQPKPPGQVMRRRRAPSTTSEENAAAEWEELPPSAVIAKARYLINSYDDEWVLDPTDEEGQVMPEWDVPRFLAHCVNEPPAPPIAHYHEDSLEGDDEDQLRYFPNACFVQNHHTRQTEVWTLRAVPPGQEIYAYYGGGVYRDYDLHPRLLQVRNIGLVVDQEGTVCTVQFDGHEYATGTGAIQQRDTLVALAGAVAETPGARVWLSELLAALPAPRRHKRNGRVDGWLDII</sequence>
<dbReference type="InterPro" id="IPR014001">
    <property type="entry name" value="Helicase_ATP-bd"/>
</dbReference>
<evidence type="ECO:0000313" key="9">
    <source>
        <dbReference type="Proteomes" id="UP000011083"/>
    </source>
</evidence>
<dbReference type="GO" id="GO:0003676">
    <property type="term" value="F:nucleic acid binding"/>
    <property type="evidence" value="ECO:0007669"/>
    <property type="project" value="InterPro"/>
</dbReference>
<dbReference type="GO" id="GO:0005524">
    <property type="term" value="F:ATP binding"/>
    <property type="evidence" value="ECO:0007669"/>
    <property type="project" value="UniProtKB-KW"/>
</dbReference>
<dbReference type="GO" id="GO:0005829">
    <property type="term" value="C:cytosol"/>
    <property type="evidence" value="ECO:0007669"/>
    <property type="project" value="TreeGrafter"/>
</dbReference>
<dbReference type="EMBL" id="KB008036">
    <property type="protein sequence ID" value="ELR15312.1"/>
    <property type="molecule type" value="Genomic_DNA"/>
</dbReference>
<evidence type="ECO:0000256" key="4">
    <source>
        <dbReference type="ARBA" id="ARBA00022840"/>
    </source>
</evidence>
<dbReference type="PANTHER" id="PTHR47959:SF1">
    <property type="entry name" value="ATP-DEPENDENT RNA HELICASE DBPA"/>
    <property type="match status" value="1"/>
</dbReference>
<dbReference type="OrthoDB" id="4255at2759"/>
<dbReference type="KEGG" id="acan:ACA1_220730"/>
<reference evidence="8 9" key="1">
    <citation type="journal article" date="2013" name="Genome Biol.">
        <title>Genome of Acanthamoeba castellanii highlights extensive lateral gene transfer and early evolution of tyrosine kinase signaling.</title>
        <authorList>
            <person name="Clarke M."/>
            <person name="Lohan A.J."/>
            <person name="Liu B."/>
            <person name="Lagkouvardos I."/>
            <person name="Roy S."/>
            <person name="Zafar N."/>
            <person name="Bertelli C."/>
            <person name="Schilde C."/>
            <person name="Kianianmomeni A."/>
            <person name="Burglin T.R."/>
            <person name="Frech C."/>
            <person name="Turcotte B."/>
            <person name="Kopec K.O."/>
            <person name="Synnott J.M."/>
            <person name="Choo C."/>
            <person name="Paponov I."/>
            <person name="Finkler A."/>
            <person name="Soon Heng Tan C."/>
            <person name="Hutchins A.P."/>
            <person name="Weinmeier T."/>
            <person name="Rattei T."/>
            <person name="Chu J.S."/>
            <person name="Gimenez G."/>
            <person name="Irimia M."/>
            <person name="Rigden D.J."/>
            <person name="Fitzpatrick D.A."/>
            <person name="Lorenzo-Morales J."/>
            <person name="Bateman A."/>
            <person name="Chiu C.H."/>
            <person name="Tang P."/>
            <person name="Hegemann P."/>
            <person name="Fromm H."/>
            <person name="Raoult D."/>
            <person name="Greub G."/>
            <person name="Miranda-Saavedra D."/>
            <person name="Chen N."/>
            <person name="Nash P."/>
            <person name="Ginger M.L."/>
            <person name="Horn M."/>
            <person name="Schaap P."/>
            <person name="Caler L."/>
            <person name="Loftus B."/>
        </authorList>
    </citation>
    <scope>NUCLEOTIDE SEQUENCE [LARGE SCALE GENOMIC DNA]</scope>
    <source>
        <strain evidence="8 9">Neff</strain>
    </source>
</reference>
<dbReference type="InterPro" id="IPR044742">
    <property type="entry name" value="DEAD/DEAH_RhlB"/>
</dbReference>
<dbReference type="CDD" id="cd00268">
    <property type="entry name" value="DEADc"/>
    <property type="match status" value="1"/>
</dbReference>
<dbReference type="PROSITE" id="PS50280">
    <property type="entry name" value="SET"/>
    <property type="match status" value="1"/>
</dbReference>
<dbReference type="GO" id="GO:0003724">
    <property type="term" value="F:RNA helicase activity"/>
    <property type="evidence" value="ECO:0007669"/>
    <property type="project" value="TreeGrafter"/>
</dbReference>
<dbReference type="VEuPathDB" id="AmoebaDB:ACA1_220730"/>
<keyword evidence="3 8" id="KW-0347">Helicase</keyword>
<dbReference type="InterPro" id="IPR011545">
    <property type="entry name" value="DEAD/DEAH_box_helicase_dom"/>
</dbReference>
<dbReference type="GeneID" id="14915887"/>
<evidence type="ECO:0000256" key="3">
    <source>
        <dbReference type="ARBA" id="ARBA00022806"/>
    </source>
</evidence>
<evidence type="ECO:0000256" key="5">
    <source>
        <dbReference type="SAM" id="MobiDB-lite"/>
    </source>
</evidence>
<dbReference type="SUPFAM" id="SSF82199">
    <property type="entry name" value="SET domain"/>
    <property type="match status" value="1"/>
</dbReference>
<organism evidence="8 9">
    <name type="scientific">Acanthamoeba castellanii (strain ATCC 30010 / Neff)</name>
    <dbReference type="NCBI Taxonomy" id="1257118"/>
    <lineage>
        <taxon>Eukaryota</taxon>
        <taxon>Amoebozoa</taxon>
        <taxon>Discosea</taxon>
        <taxon>Longamoebia</taxon>
        <taxon>Centramoebida</taxon>
        <taxon>Acanthamoebidae</taxon>
        <taxon>Acanthamoeba</taxon>
    </lineage>
</organism>
<dbReference type="STRING" id="1257118.L8GQW7"/>
<feature type="region of interest" description="Disordered" evidence="5">
    <location>
        <begin position="257"/>
        <end position="286"/>
    </location>
</feature>
<evidence type="ECO:0000259" key="6">
    <source>
        <dbReference type="PROSITE" id="PS50280"/>
    </source>
</evidence>
<keyword evidence="2" id="KW-0378">Hydrolase</keyword>
<dbReference type="Proteomes" id="UP000011083">
    <property type="component" value="Unassembled WGS sequence"/>
</dbReference>
<dbReference type="AlphaFoldDB" id="L8GQW7"/>
<name>L8GQW7_ACACF</name>
<dbReference type="InterPro" id="IPR046341">
    <property type="entry name" value="SET_dom_sf"/>
</dbReference>
<dbReference type="PROSITE" id="PS51192">
    <property type="entry name" value="HELICASE_ATP_BIND_1"/>
    <property type="match status" value="1"/>
</dbReference>
<proteinExistence type="predicted"/>
<feature type="domain" description="SET" evidence="6">
    <location>
        <begin position="228"/>
        <end position="394"/>
    </location>
</feature>
<protein>
    <submittedName>
        <fullName evidence="8">DEAD/DEAH box helicase domain containing protein</fullName>
    </submittedName>
</protein>
<accession>L8GQW7</accession>
<dbReference type="SMART" id="SM00487">
    <property type="entry name" value="DEXDc"/>
    <property type="match status" value="1"/>
</dbReference>
<evidence type="ECO:0000259" key="7">
    <source>
        <dbReference type="PROSITE" id="PS51192"/>
    </source>
</evidence>
<evidence type="ECO:0000256" key="1">
    <source>
        <dbReference type="ARBA" id="ARBA00022741"/>
    </source>
</evidence>
<gene>
    <name evidence="8" type="ORF">ACA1_220730</name>
</gene>
<dbReference type="RefSeq" id="XP_004337325.1">
    <property type="nucleotide sequence ID" value="XM_004337277.1"/>
</dbReference>
<dbReference type="GO" id="GO:0016787">
    <property type="term" value="F:hydrolase activity"/>
    <property type="evidence" value="ECO:0007669"/>
    <property type="project" value="UniProtKB-KW"/>
</dbReference>
<dbReference type="Gene3D" id="3.40.50.300">
    <property type="entry name" value="P-loop containing nucleotide triphosphate hydrolases"/>
    <property type="match status" value="1"/>
</dbReference>
<keyword evidence="1" id="KW-0547">Nucleotide-binding</keyword>